<dbReference type="EMBL" id="DXHU01000015">
    <property type="protein sequence ID" value="HIV98858.1"/>
    <property type="molecule type" value="Genomic_DNA"/>
</dbReference>
<dbReference type="PANTHER" id="PTHR30546:SF23">
    <property type="entry name" value="FLAVOPROTEIN-LIKE PROTEIN YCP4-RELATED"/>
    <property type="match status" value="1"/>
</dbReference>
<protein>
    <submittedName>
        <fullName evidence="2">NAD(P)H-dependent oxidoreductase</fullName>
    </submittedName>
</protein>
<dbReference type="InterPro" id="IPR008254">
    <property type="entry name" value="Flavodoxin/NO_synth"/>
</dbReference>
<dbReference type="SUPFAM" id="SSF52218">
    <property type="entry name" value="Flavoproteins"/>
    <property type="match status" value="1"/>
</dbReference>
<name>A0A9D1PU91_9SPIO</name>
<reference evidence="2" key="2">
    <citation type="submission" date="2021-04" db="EMBL/GenBank/DDBJ databases">
        <authorList>
            <person name="Gilroy R."/>
        </authorList>
    </citation>
    <scope>NUCLEOTIDE SEQUENCE</scope>
    <source>
        <strain evidence="2">Gambia11-129</strain>
    </source>
</reference>
<dbReference type="InterPro" id="IPR029039">
    <property type="entry name" value="Flavoprotein-like_sf"/>
</dbReference>
<evidence type="ECO:0000259" key="1">
    <source>
        <dbReference type="PROSITE" id="PS50902"/>
    </source>
</evidence>
<evidence type="ECO:0000313" key="2">
    <source>
        <dbReference type="EMBL" id="HIV98858.1"/>
    </source>
</evidence>
<dbReference type="PANTHER" id="PTHR30546">
    <property type="entry name" value="FLAVODOXIN-RELATED PROTEIN WRBA-RELATED"/>
    <property type="match status" value="1"/>
</dbReference>
<dbReference type="Pfam" id="PF03358">
    <property type="entry name" value="FMN_red"/>
    <property type="match status" value="1"/>
</dbReference>
<dbReference type="GO" id="GO:0003955">
    <property type="term" value="F:NAD(P)H dehydrogenase (quinone) activity"/>
    <property type="evidence" value="ECO:0007669"/>
    <property type="project" value="TreeGrafter"/>
</dbReference>
<reference evidence="2" key="1">
    <citation type="journal article" date="2021" name="PeerJ">
        <title>Extensive microbial diversity within the chicken gut microbiome revealed by metagenomics and culture.</title>
        <authorList>
            <person name="Gilroy R."/>
            <person name="Ravi A."/>
            <person name="Getino M."/>
            <person name="Pursley I."/>
            <person name="Horton D.L."/>
            <person name="Alikhan N.F."/>
            <person name="Baker D."/>
            <person name="Gharbi K."/>
            <person name="Hall N."/>
            <person name="Watson M."/>
            <person name="Adriaenssens E.M."/>
            <person name="Foster-Nyarko E."/>
            <person name="Jarju S."/>
            <person name="Secka A."/>
            <person name="Antonio M."/>
            <person name="Oren A."/>
            <person name="Chaudhuri R.R."/>
            <person name="La Ragione R."/>
            <person name="Hildebrand F."/>
            <person name="Pallen M.J."/>
        </authorList>
    </citation>
    <scope>NUCLEOTIDE SEQUENCE</scope>
    <source>
        <strain evidence="2">Gambia11-129</strain>
    </source>
</reference>
<organism evidence="2 3">
    <name type="scientific">Candidatus Ornithospirochaeta avicola</name>
    <dbReference type="NCBI Taxonomy" id="2840896"/>
    <lineage>
        <taxon>Bacteria</taxon>
        <taxon>Pseudomonadati</taxon>
        <taxon>Spirochaetota</taxon>
        <taxon>Spirochaetia</taxon>
        <taxon>Spirochaetales</taxon>
        <taxon>Spirochaetaceae</taxon>
        <taxon>Spirochaetaceae incertae sedis</taxon>
        <taxon>Candidatus Ornithospirochaeta</taxon>
    </lineage>
</organism>
<accession>A0A9D1PU91</accession>
<gene>
    <name evidence="2" type="ORF">IAB12_03635</name>
</gene>
<dbReference type="PROSITE" id="PS50902">
    <property type="entry name" value="FLAVODOXIN_LIKE"/>
    <property type="match status" value="1"/>
</dbReference>
<feature type="domain" description="Flavodoxin-like" evidence="1">
    <location>
        <begin position="3"/>
        <end position="177"/>
    </location>
</feature>
<dbReference type="GO" id="GO:0010181">
    <property type="term" value="F:FMN binding"/>
    <property type="evidence" value="ECO:0007669"/>
    <property type="project" value="InterPro"/>
</dbReference>
<comment type="caution">
    <text evidence="2">The sequence shown here is derived from an EMBL/GenBank/DDBJ whole genome shotgun (WGS) entry which is preliminary data.</text>
</comment>
<evidence type="ECO:0000313" key="3">
    <source>
        <dbReference type="Proteomes" id="UP000823936"/>
    </source>
</evidence>
<dbReference type="Gene3D" id="3.40.50.360">
    <property type="match status" value="1"/>
</dbReference>
<dbReference type="GO" id="GO:0016020">
    <property type="term" value="C:membrane"/>
    <property type="evidence" value="ECO:0007669"/>
    <property type="project" value="TreeGrafter"/>
</dbReference>
<proteinExistence type="predicted"/>
<dbReference type="InterPro" id="IPR005025">
    <property type="entry name" value="FMN_Rdtase-like_dom"/>
</dbReference>
<sequence length="183" mass="20700">MRCNIIFHSIGGNIYLIARSFKEALALEGVDTRLYRILDSDLHVLAADRNDVNEYYEEIEELPVANNEKLRSADLIMFGLPSRFGMPSAEFKTFLDNTTDLFESRELEGKLYYSFATSTYSHKDALDAIEATDSWAAMMGLYAVDFPQYTHKDGLMMPSRPGQELEEVAKRFASTAASLLKES</sequence>
<dbReference type="Proteomes" id="UP000823936">
    <property type="component" value="Unassembled WGS sequence"/>
</dbReference>
<dbReference type="AlphaFoldDB" id="A0A9D1PU91"/>